<proteinExistence type="inferred from homology"/>
<evidence type="ECO:0000256" key="3">
    <source>
        <dbReference type="SAM" id="SignalP"/>
    </source>
</evidence>
<dbReference type="AlphaFoldDB" id="A0A7I8JWW5"/>
<gene>
    <name evidence="5" type="ORF">SI8410_01000569</name>
</gene>
<organism evidence="5 6">
    <name type="scientific">Spirodela intermedia</name>
    <name type="common">Intermediate duckweed</name>
    <dbReference type="NCBI Taxonomy" id="51605"/>
    <lineage>
        <taxon>Eukaryota</taxon>
        <taxon>Viridiplantae</taxon>
        <taxon>Streptophyta</taxon>
        <taxon>Embryophyta</taxon>
        <taxon>Tracheophyta</taxon>
        <taxon>Spermatophyta</taxon>
        <taxon>Magnoliopsida</taxon>
        <taxon>Liliopsida</taxon>
        <taxon>Araceae</taxon>
        <taxon>Lemnoideae</taxon>
        <taxon>Spirodela</taxon>
    </lineage>
</organism>
<dbReference type="Gene3D" id="3.10.590.10">
    <property type="entry name" value="ph1033 like domains"/>
    <property type="match status" value="1"/>
</dbReference>
<comment type="function">
    <text evidence="1">Specifically recognizes and binds N6-methyladenosine (m6A)-containing RNAs, and regulates mRNA stability. M6A is a modification present at internal sites of mRNAs and some non-coding RNAs and plays a role in mRNA stability and processing.</text>
</comment>
<evidence type="ECO:0000256" key="2">
    <source>
        <dbReference type="SAM" id="MobiDB-lite"/>
    </source>
</evidence>
<dbReference type="InterPro" id="IPR007275">
    <property type="entry name" value="YTH_domain"/>
</dbReference>
<reference evidence="5" key="1">
    <citation type="submission" date="2020-02" db="EMBL/GenBank/DDBJ databases">
        <authorList>
            <person name="Scholz U."/>
            <person name="Mascher M."/>
            <person name="Fiebig A."/>
        </authorList>
    </citation>
    <scope>NUCLEOTIDE SEQUENCE</scope>
</reference>
<dbReference type="GO" id="GO:0003729">
    <property type="term" value="F:mRNA binding"/>
    <property type="evidence" value="ECO:0007669"/>
    <property type="project" value="UniProtKB-UniRule"/>
</dbReference>
<evidence type="ECO:0000313" key="6">
    <source>
        <dbReference type="Proteomes" id="UP000663760"/>
    </source>
</evidence>
<keyword evidence="6" id="KW-1185">Reference proteome</keyword>
<protein>
    <recommendedName>
        <fullName evidence="1">YTH domain-containing family protein</fullName>
    </recommendedName>
</protein>
<dbReference type="EMBL" id="LR746264">
    <property type="protein sequence ID" value="CAA7388309.1"/>
    <property type="molecule type" value="Genomic_DNA"/>
</dbReference>
<feature type="signal peptide" evidence="3">
    <location>
        <begin position="1"/>
        <end position="22"/>
    </location>
</feature>
<feature type="compositionally biased region" description="Basic and acidic residues" evidence="2">
    <location>
        <begin position="594"/>
        <end position="607"/>
    </location>
</feature>
<dbReference type="PANTHER" id="PTHR12357:SF92">
    <property type="entry name" value="YTH DOMAIN-CONTAINING FAMILY PROTEIN"/>
    <property type="match status" value="1"/>
</dbReference>
<dbReference type="CDD" id="cd21134">
    <property type="entry name" value="YTH"/>
    <property type="match status" value="1"/>
</dbReference>
<dbReference type="Pfam" id="PF04146">
    <property type="entry name" value="YTH"/>
    <property type="match status" value="1"/>
</dbReference>
<dbReference type="Proteomes" id="UP000663760">
    <property type="component" value="Chromosome 1"/>
</dbReference>
<dbReference type="GO" id="GO:0005737">
    <property type="term" value="C:cytoplasm"/>
    <property type="evidence" value="ECO:0007669"/>
    <property type="project" value="TreeGrafter"/>
</dbReference>
<dbReference type="GO" id="GO:0061157">
    <property type="term" value="P:mRNA destabilization"/>
    <property type="evidence" value="ECO:0007669"/>
    <property type="project" value="TreeGrafter"/>
</dbReference>
<dbReference type="OrthoDB" id="306690at2759"/>
<keyword evidence="3" id="KW-0732">Signal</keyword>
<evidence type="ECO:0000256" key="1">
    <source>
        <dbReference type="RuleBase" id="RU369095"/>
    </source>
</evidence>
<keyword evidence="1" id="KW-0694">RNA-binding</keyword>
<comment type="similarity">
    <text evidence="1">Belongs to the YTHDF family.</text>
</comment>
<dbReference type="InterPro" id="IPR045168">
    <property type="entry name" value="YTH_prot"/>
</dbReference>
<feature type="chain" id="PRO_5029636164" description="YTH domain-containing family protein" evidence="3">
    <location>
        <begin position="23"/>
        <end position="607"/>
    </location>
</feature>
<accession>A0A7I8JWW5</accession>
<dbReference type="PANTHER" id="PTHR12357">
    <property type="entry name" value="YTH YT521-B HOMOLOGY DOMAIN-CONTAINING"/>
    <property type="match status" value="1"/>
</dbReference>
<sequence>MKESLFRLFFPVVLCPLLKLRSTPSPLFLGSSSISKMYNGSEQMTTGTYMVPVASSNQQMGLTATFLETGPAGSDGAPKFIVDQGFHAADPNCYGYYCTGSESPGESDDRQWFFGLDGQDLHGSEMQADFLPYVYYSPSYGYTPSPYNPYNPFIPGAFGAAGGPVLGAQQYLQSSAYQQPVSSPAYFPVLVHSGAENAANFASESFVFSPVSSGPVEPDTLGGKFTQTTSLVTPTKQQSDSTAFGSVPLSPPVPVQVHPSEVSQFVAAHVKQPVVNGAGASVGIPCARDFADSVQSSERLKPGNAPFVPSSPKLSMSTYNCSTKFEPNIRGQSTVNRLKPRSQFSGPVNTIKGSVDMLGEQNCGPRTDRSRAPWTLPQVEGYTTKANIQGNITTNLDQFNKEDFPVNYSAAKFFVIKSYSEDDVHKSIKYGVWSSTPNGNKRLDSAYEDAQRHSKGDGEKCPVFLFFSVNASGQFCGVAEMTGHVDFSRDMDFWQQDKWTGSFPVKWHIVKDVPNSNFRHIILENNENKPVTNSRDTQEVRYVPGMNMLSLFKNNPSKMSILDDFLYYEERQRIMHEEKARISLTKQISHHHQAPLEEREADRINFG</sequence>
<feature type="region of interest" description="Disordered" evidence="2">
    <location>
        <begin position="585"/>
        <end position="607"/>
    </location>
</feature>
<dbReference type="GO" id="GO:1990247">
    <property type="term" value="F:N6-methyladenosine-containing RNA reader activity"/>
    <property type="evidence" value="ECO:0007669"/>
    <property type="project" value="UniProtKB-UniRule"/>
</dbReference>
<feature type="domain" description="YTH" evidence="4">
    <location>
        <begin position="411"/>
        <end position="552"/>
    </location>
</feature>
<name>A0A7I8JWW5_SPIIN</name>
<dbReference type="PROSITE" id="PS50882">
    <property type="entry name" value="YTH"/>
    <property type="match status" value="1"/>
</dbReference>
<evidence type="ECO:0000313" key="5">
    <source>
        <dbReference type="EMBL" id="CAA7388309.1"/>
    </source>
</evidence>
<evidence type="ECO:0000259" key="4">
    <source>
        <dbReference type="PROSITE" id="PS50882"/>
    </source>
</evidence>